<comment type="caution">
    <text evidence="2">The sequence shown here is derived from an EMBL/GenBank/DDBJ whole genome shotgun (WGS) entry which is preliminary data.</text>
</comment>
<dbReference type="EMBL" id="JAKELL010000184">
    <property type="protein sequence ID" value="KAH8979127.1"/>
    <property type="molecule type" value="Genomic_DNA"/>
</dbReference>
<accession>A0AAD4L5N3</accession>
<proteinExistence type="predicted"/>
<organism evidence="2 3">
    <name type="scientific">Lactarius akahatsu</name>
    <dbReference type="NCBI Taxonomy" id="416441"/>
    <lineage>
        <taxon>Eukaryota</taxon>
        <taxon>Fungi</taxon>
        <taxon>Dikarya</taxon>
        <taxon>Basidiomycota</taxon>
        <taxon>Agaricomycotina</taxon>
        <taxon>Agaricomycetes</taxon>
        <taxon>Russulales</taxon>
        <taxon>Russulaceae</taxon>
        <taxon>Lactarius</taxon>
    </lineage>
</organism>
<protein>
    <submittedName>
        <fullName evidence="2">Uncharacterized protein</fullName>
    </submittedName>
</protein>
<dbReference type="Proteomes" id="UP001201163">
    <property type="component" value="Unassembled WGS sequence"/>
</dbReference>
<feature type="region of interest" description="Disordered" evidence="1">
    <location>
        <begin position="39"/>
        <end position="137"/>
    </location>
</feature>
<feature type="compositionally biased region" description="Basic and acidic residues" evidence="1">
    <location>
        <begin position="85"/>
        <end position="101"/>
    </location>
</feature>
<dbReference type="AlphaFoldDB" id="A0AAD4L5N3"/>
<evidence type="ECO:0000313" key="3">
    <source>
        <dbReference type="Proteomes" id="UP001201163"/>
    </source>
</evidence>
<name>A0AAD4L5N3_9AGAM</name>
<reference evidence="2" key="1">
    <citation type="submission" date="2022-01" db="EMBL/GenBank/DDBJ databases">
        <title>Comparative genomics reveals a dynamic genome evolution in the ectomycorrhizal milk-cap (Lactarius) mushrooms.</title>
        <authorList>
            <consortium name="DOE Joint Genome Institute"/>
            <person name="Lebreton A."/>
            <person name="Tang N."/>
            <person name="Kuo A."/>
            <person name="LaButti K."/>
            <person name="Drula E."/>
            <person name="Barry K."/>
            <person name="Clum A."/>
            <person name="Lipzen A."/>
            <person name="Mousain D."/>
            <person name="Ng V."/>
            <person name="Wang R."/>
            <person name="Wang X."/>
            <person name="Dai Y."/>
            <person name="Henrissat B."/>
            <person name="Grigoriev I.V."/>
            <person name="Guerin-Laguette A."/>
            <person name="Yu F."/>
            <person name="Martin F.M."/>
        </authorList>
    </citation>
    <scope>NUCLEOTIDE SEQUENCE</scope>
    <source>
        <strain evidence="2">QP</strain>
    </source>
</reference>
<keyword evidence="3" id="KW-1185">Reference proteome</keyword>
<evidence type="ECO:0000313" key="2">
    <source>
        <dbReference type="EMBL" id="KAH8979127.1"/>
    </source>
</evidence>
<evidence type="ECO:0000256" key="1">
    <source>
        <dbReference type="SAM" id="MobiDB-lite"/>
    </source>
</evidence>
<sequence>MGKKNKDEAPNPNGVVNRDILQRLNFLYQASAYLESISCKSDDSTEEVPTGASGSARPTAENNGEDSSRRIPAPPVLKPESAAPLHEDAVMEVDKSGDSAPRKSKRRRGPPPRSPPLFEREGHVVFRGLVQIEPKPP</sequence>
<gene>
    <name evidence="2" type="ORF">EDB92DRAFT_1981313</name>
</gene>